<sequence>MTATTSTPLSHPANGRTASSSSSSSSTTLDAPLTNGSSAHKHAHAFATRAIHVGSEPELSISGGVSTPLDLSTTYRQTRVGEHKGFEYSRSANPTRLAYERLIASLEGADVLLAAALREQGVTDPAKFEAGPGGLAFASGSAATATAIQALAGQGGHIVSVGDVYGGTSRYQLKVAGPLQGVETTYVDMSYSTAGDGGEVESDEDQDQAIVDRVEQAIRPETKLIWAETPTNPCLSLVPIRLIAAVAKRHGVFLVIDNTFASPYLQQPLLLGADLVVASSTKYISGHSDVVGGLLATGNPAILSKVRFLQNAHGAVPSPFDAWLLIRSIKTLVLRTRQQSLNALALARYLEETAVPAGLVRDVRYPGLKRKRESPAQRRERELAWTQLSDDARRWLVREGYSVDGEGGFPAGGMVSFHIASASPASQTETQTAERFLEHLDVFTLAESLGGLEGLAELPLLMTHSGVDPEHRRKLGIDGELVRLSVGAEDVDDIVRDVAQGLAAAVGGKQ</sequence>
<dbReference type="InterPro" id="IPR015424">
    <property type="entry name" value="PyrdxlP-dep_Trfase"/>
</dbReference>
<dbReference type="OMA" id="YKQDGVG"/>
<dbReference type="GO" id="GO:0005737">
    <property type="term" value="C:cytoplasm"/>
    <property type="evidence" value="ECO:0007669"/>
    <property type="project" value="TreeGrafter"/>
</dbReference>
<evidence type="ECO:0000313" key="11">
    <source>
        <dbReference type="Proteomes" id="UP000053890"/>
    </source>
</evidence>
<gene>
    <name evidence="10" type="ORF">RHOBADRAFT_55613</name>
</gene>
<keyword evidence="6" id="KW-0198">Cysteine biosynthesis</keyword>
<comment type="similarity">
    <text evidence="3 8">Belongs to the trans-sulfuration enzymes family.</text>
</comment>
<evidence type="ECO:0000256" key="4">
    <source>
        <dbReference type="ARBA" id="ARBA00012085"/>
    </source>
</evidence>
<keyword evidence="6" id="KW-0028">Amino-acid biosynthesis</keyword>
<dbReference type="GO" id="GO:0019343">
    <property type="term" value="P:cysteine biosynthetic process via cystathionine"/>
    <property type="evidence" value="ECO:0007669"/>
    <property type="project" value="TreeGrafter"/>
</dbReference>
<evidence type="ECO:0000256" key="9">
    <source>
        <dbReference type="SAM" id="MobiDB-lite"/>
    </source>
</evidence>
<dbReference type="InterPro" id="IPR015421">
    <property type="entry name" value="PyrdxlP-dep_Trfase_major"/>
</dbReference>
<evidence type="ECO:0000256" key="3">
    <source>
        <dbReference type="ARBA" id="ARBA00009077"/>
    </source>
</evidence>
<evidence type="ECO:0000256" key="7">
    <source>
        <dbReference type="ARBA" id="ARBA00029853"/>
    </source>
</evidence>
<dbReference type="OrthoDB" id="3512640at2759"/>
<dbReference type="PROSITE" id="PS00868">
    <property type="entry name" value="CYS_MET_METAB_PP"/>
    <property type="match status" value="1"/>
</dbReference>
<evidence type="ECO:0000313" key="10">
    <source>
        <dbReference type="EMBL" id="KPV72508.1"/>
    </source>
</evidence>
<dbReference type="EC" id="4.4.1.1" evidence="4"/>
<dbReference type="AlphaFoldDB" id="A0A0P9EZ45"/>
<dbReference type="InterPro" id="IPR000277">
    <property type="entry name" value="Cys/Met-Metab_PyrdxlP-dep_enz"/>
</dbReference>
<evidence type="ECO:0000256" key="8">
    <source>
        <dbReference type="RuleBase" id="RU362118"/>
    </source>
</evidence>
<comment type="cofactor">
    <cofactor evidence="1 8">
        <name>pyridoxal 5'-phosphate</name>
        <dbReference type="ChEBI" id="CHEBI:597326"/>
    </cofactor>
</comment>
<dbReference type="PANTHER" id="PTHR11808:SF15">
    <property type="entry name" value="CYSTATHIONINE GAMMA-LYASE"/>
    <property type="match status" value="1"/>
</dbReference>
<name>A0A0P9EZ45_RHOGW</name>
<proteinExistence type="inferred from homology"/>
<evidence type="ECO:0000256" key="1">
    <source>
        <dbReference type="ARBA" id="ARBA00001933"/>
    </source>
</evidence>
<dbReference type="GeneID" id="28978380"/>
<dbReference type="GO" id="GO:0004123">
    <property type="term" value="F:cystathionine gamma-lyase activity"/>
    <property type="evidence" value="ECO:0007669"/>
    <property type="project" value="TreeGrafter"/>
</dbReference>
<dbReference type="Gene3D" id="3.90.1150.10">
    <property type="entry name" value="Aspartate Aminotransferase, domain 1"/>
    <property type="match status" value="1"/>
</dbReference>
<accession>A0A0P9EZ45</accession>
<organism evidence="10 11">
    <name type="scientific">Rhodotorula graminis (strain WP1)</name>
    <dbReference type="NCBI Taxonomy" id="578459"/>
    <lineage>
        <taxon>Eukaryota</taxon>
        <taxon>Fungi</taxon>
        <taxon>Dikarya</taxon>
        <taxon>Basidiomycota</taxon>
        <taxon>Pucciniomycotina</taxon>
        <taxon>Microbotryomycetes</taxon>
        <taxon>Sporidiobolales</taxon>
        <taxon>Sporidiobolaceae</taxon>
        <taxon>Rhodotorula</taxon>
    </lineage>
</organism>
<protein>
    <recommendedName>
        <fullName evidence="4">cystathionine gamma-lyase</fullName>
        <ecNumber evidence="4">4.4.1.1</ecNumber>
    </recommendedName>
    <alternativeName>
        <fullName evidence="7">Gamma-cystathionase</fullName>
    </alternativeName>
</protein>
<dbReference type="PANTHER" id="PTHR11808">
    <property type="entry name" value="TRANS-SULFURATION ENZYME FAMILY MEMBER"/>
    <property type="match status" value="1"/>
</dbReference>
<evidence type="ECO:0000256" key="2">
    <source>
        <dbReference type="ARBA" id="ARBA00005038"/>
    </source>
</evidence>
<dbReference type="EMBL" id="KQ474086">
    <property type="protein sequence ID" value="KPV72508.1"/>
    <property type="molecule type" value="Genomic_DNA"/>
</dbReference>
<comment type="pathway">
    <text evidence="2">Amino-acid biosynthesis; L-cysteine biosynthesis; L-cysteine from L-homocysteine and L-serine: step 2/2.</text>
</comment>
<dbReference type="Gene3D" id="3.40.640.10">
    <property type="entry name" value="Type I PLP-dependent aspartate aminotransferase-like (Major domain)"/>
    <property type="match status" value="1"/>
</dbReference>
<evidence type="ECO:0000256" key="6">
    <source>
        <dbReference type="ARBA" id="ARBA00023192"/>
    </source>
</evidence>
<dbReference type="Pfam" id="PF01053">
    <property type="entry name" value="Cys_Met_Meta_PP"/>
    <property type="match status" value="3"/>
</dbReference>
<reference evidence="10 11" key="1">
    <citation type="journal article" date="2015" name="Front. Microbiol.">
        <title>Genome sequence of the plant growth promoting endophytic yeast Rhodotorula graminis WP1.</title>
        <authorList>
            <person name="Firrincieli A."/>
            <person name="Otillar R."/>
            <person name="Salamov A."/>
            <person name="Schmutz J."/>
            <person name="Khan Z."/>
            <person name="Redman R.S."/>
            <person name="Fleck N.D."/>
            <person name="Lindquist E."/>
            <person name="Grigoriev I.V."/>
            <person name="Doty S.L."/>
        </authorList>
    </citation>
    <scope>NUCLEOTIDE SEQUENCE [LARGE SCALE GENOMIC DNA]</scope>
    <source>
        <strain evidence="10 11">WP1</strain>
    </source>
</reference>
<keyword evidence="11" id="KW-1185">Reference proteome</keyword>
<evidence type="ECO:0000256" key="5">
    <source>
        <dbReference type="ARBA" id="ARBA00022898"/>
    </source>
</evidence>
<dbReference type="RefSeq" id="XP_018268557.1">
    <property type="nucleotide sequence ID" value="XM_018417932.1"/>
</dbReference>
<dbReference type="GO" id="GO:0019346">
    <property type="term" value="P:transsulfuration"/>
    <property type="evidence" value="ECO:0007669"/>
    <property type="project" value="InterPro"/>
</dbReference>
<keyword evidence="5 8" id="KW-0663">Pyridoxal phosphate</keyword>
<dbReference type="InterPro" id="IPR015422">
    <property type="entry name" value="PyrdxlP-dep_Trfase_small"/>
</dbReference>
<dbReference type="Proteomes" id="UP000053890">
    <property type="component" value="Unassembled WGS sequence"/>
</dbReference>
<feature type="region of interest" description="Disordered" evidence="9">
    <location>
        <begin position="1"/>
        <end position="37"/>
    </location>
</feature>
<dbReference type="SUPFAM" id="SSF53383">
    <property type="entry name" value="PLP-dependent transferases"/>
    <property type="match status" value="1"/>
</dbReference>
<dbReference type="InterPro" id="IPR054542">
    <property type="entry name" value="Cys_met_metab_PP"/>
</dbReference>
<dbReference type="GO" id="GO:0030170">
    <property type="term" value="F:pyridoxal phosphate binding"/>
    <property type="evidence" value="ECO:0007669"/>
    <property type="project" value="InterPro"/>
</dbReference>
<dbReference type="STRING" id="578459.A0A0P9EZ45"/>